<evidence type="ECO:0000313" key="11">
    <source>
        <dbReference type="EMBL" id="ODN05683.1"/>
    </source>
</evidence>
<feature type="transmembrane region" description="Helical" evidence="9">
    <location>
        <begin position="262"/>
        <end position="281"/>
    </location>
</feature>
<dbReference type="AlphaFoldDB" id="A0A1D2NK82"/>
<evidence type="ECO:0000256" key="9">
    <source>
        <dbReference type="RuleBase" id="RU368073"/>
    </source>
</evidence>
<dbReference type="GO" id="GO:0005793">
    <property type="term" value="C:endoplasmic reticulum-Golgi intermediate compartment"/>
    <property type="evidence" value="ECO:0007669"/>
    <property type="project" value="UniProtKB-UniRule"/>
</dbReference>
<keyword evidence="4 9" id="KW-0256">Endoplasmic reticulum</keyword>
<accession>A0A1D2NK82</accession>
<keyword evidence="2 9" id="KW-0813">Transport</keyword>
<dbReference type="OMA" id="SGYKFVH"/>
<feature type="region of interest" description="Disordered" evidence="10">
    <location>
        <begin position="29"/>
        <end position="68"/>
    </location>
</feature>
<feature type="transmembrane region" description="Helical" evidence="9">
    <location>
        <begin position="234"/>
        <end position="256"/>
    </location>
</feature>
<feature type="transmembrane region" description="Helical" evidence="9">
    <location>
        <begin position="173"/>
        <end position="193"/>
    </location>
</feature>
<reference evidence="11 12" key="1">
    <citation type="journal article" date="2016" name="Genome Biol. Evol.">
        <title>Gene Family Evolution Reflects Adaptation to Soil Environmental Stressors in the Genome of the Collembolan Orchesella cincta.</title>
        <authorList>
            <person name="Faddeeva-Vakhrusheva A."/>
            <person name="Derks M.F."/>
            <person name="Anvar S.Y."/>
            <person name="Agamennone V."/>
            <person name="Suring W."/>
            <person name="Smit S."/>
            <person name="van Straalen N.M."/>
            <person name="Roelofs D."/>
        </authorList>
    </citation>
    <scope>NUCLEOTIDE SEQUENCE [LARGE SCALE GENOMIC DNA]</scope>
    <source>
        <tissue evidence="11">Mixed pool</tissue>
    </source>
</reference>
<sequence>MYSDDQGYGYSGGQGYNEYYYGQGYGNGGQGYDQYNQSPPQQQYPGGPGGGRQNAQQQQQQGGGAYAGQGDSGFFNPGMIPPGMNNFNPVLQSFAKQYGETLVGQGKEIVDEKIQKFVSVSKLKYYFAVDTAYVMKKMGLLFFPFTHKDWSIHYDKNEDDAVQPRYEVNAPDLYIPLMAFITYILVAGVSLGMQQKFSPEMLGMQASSALGWLLLELMVFTGFTYVIQTDLKVFDLLTFCGYKFVGMLSILIASLFLKKTGYYGVLIYFSLSLSFFLVQTLKKQIYSVTTHEHVMTGNKRRLYFLLTLAGVQPFLMGLLTYHLAVW</sequence>
<evidence type="ECO:0000256" key="1">
    <source>
        <dbReference type="ARBA" id="ARBA00009727"/>
    </source>
</evidence>
<comment type="caution">
    <text evidence="11">The sequence shown here is derived from an EMBL/GenBank/DDBJ whole genome shotgun (WGS) entry which is preliminary data.</text>
</comment>
<evidence type="ECO:0000313" key="12">
    <source>
        <dbReference type="Proteomes" id="UP000094527"/>
    </source>
</evidence>
<keyword evidence="5 9" id="KW-0653">Protein transport</keyword>
<dbReference type="GO" id="GO:0006888">
    <property type="term" value="P:endoplasmic reticulum to Golgi vesicle-mediated transport"/>
    <property type="evidence" value="ECO:0007669"/>
    <property type="project" value="UniProtKB-UniRule"/>
</dbReference>
<dbReference type="PANTHER" id="PTHR14083:SF0">
    <property type="entry name" value="YIP1D-INTERACTING FACTOR 1, ISOFORM C"/>
    <property type="match status" value="1"/>
</dbReference>
<gene>
    <name evidence="11" type="ORF">Ocin01_00991</name>
</gene>
<protein>
    <recommendedName>
        <fullName evidence="9">Protein YIF1</fullName>
    </recommendedName>
</protein>
<dbReference type="InterPro" id="IPR005578">
    <property type="entry name" value="Yif1_fam"/>
</dbReference>
<proteinExistence type="inferred from homology"/>
<comment type="function">
    <text evidence="9">Has a role in transport between endoplasmic reticulum and Golgi.</text>
</comment>
<keyword evidence="8 9" id="KW-0472">Membrane</keyword>
<evidence type="ECO:0000256" key="4">
    <source>
        <dbReference type="ARBA" id="ARBA00022824"/>
    </source>
</evidence>
<dbReference type="GO" id="GO:0030134">
    <property type="term" value="C:COPII-coated ER to Golgi transport vesicle"/>
    <property type="evidence" value="ECO:0007669"/>
    <property type="project" value="TreeGrafter"/>
</dbReference>
<evidence type="ECO:0000256" key="8">
    <source>
        <dbReference type="ARBA" id="ARBA00023136"/>
    </source>
</evidence>
<dbReference type="PANTHER" id="PTHR14083">
    <property type="entry name" value="YIP1 INTERACTING FACTOR HOMOLOG YIF1 PROTEIN"/>
    <property type="match status" value="1"/>
</dbReference>
<evidence type="ECO:0000256" key="7">
    <source>
        <dbReference type="ARBA" id="ARBA00023034"/>
    </source>
</evidence>
<feature type="transmembrane region" description="Helical" evidence="9">
    <location>
        <begin position="209"/>
        <end position="227"/>
    </location>
</feature>
<dbReference type="GO" id="GO:0005789">
    <property type="term" value="C:endoplasmic reticulum membrane"/>
    <property type="evidence" value="ECO:0007669"/>
    <property type="project" value="UniProtKB-SubCell"/>
</dbReference>
<keyword evidence="12" id="KW-1185">Reference proteome</keyword>
<feature type="transmembrane region" description="Helical" evidence="9">
    <location>
        <begin position="302"/>
        <end position="324"/>
    </location>
</feature>
<dbReference type="GO" id="GO:0000139">
    <property type="term" value="C:Golgi membrane"/>
    <property type="evidence" value="ECO:0007669"/>
    <property type="project" value="UniProtKB-SubCell"/>
</dbReference>
<feature type="compositionally biased region" description="Low complexity" evidence="10">
    <location>
        <begin position="32"/>
        <end position="45"/>
    </location>
</feature>
<dbReference type="GO" id="GO:0015031">
    <property type="term" value="P:protein transport"/>
    <property type="evidence" value="ECO:0007669"/>
    <property type="project" value="UniProtKB-KW"/>
</dbReference>
<organism evidence="11 12">
    <name type="scientific">Orchesella cincta</name>
    <name type="common">Springtail</name>
    <name type="synonym">Podura cincta</name>
    <dbReference type="NCBI Taxonomy" id="48709"/>
    <lineage>
        <taxon>Eukaryota</taxon>
        <taxon>Metazoa</taxon>
        <taxon>Ecdysozoa</taxon>
        <taxon>Arthropoda</taxon>
        <taxon>Hexapoda</taxon>
        <taxon>Collembola</taxon>
        <taxon>Entomobryomorpha</taxon>
        <taxon>Entomobryoidea</taxon>
        <taxon>Orchesellidae</taxon>
        <taxon>Orchesellinae</taxon>
        <taxon>Orchesella</taxon>
    </lineage>
</organism>
<evidence type="ECO:0000256" key="3">
    <source>
        <dbReference type="ARBA" id="ARBA00022692"/>
    </source>
</evidence>
<comment type="similarity">
    <text evidence="1 9">Belongs to the YIF1 family.</text>
</comment>
<dbReference type="EMBL" id="LJIJ01000018">
    <property type="protein sequence ID" value="ODN05683.1"/>
    <property type="molecule type" value="Genomic_DNA"/>
</dbReference>
<dbReference type="Proteomes" id="UP000094527">
    <property type="component" value="Unassembled WGS sequence"/>
</dbReference>
<keyword evidence="6 9" id="KW-1133">Transmembrane helix</keyword>
<evidence type="ECO:0000256" key="5">
    <source>
        <dbReference type="ARBA" id="ARBA00022927"/>
    </source>
</evidence>
<evidence type="ECO:0000256" key="2">
    <source>
        <dbReference type="ARBA" id="ARBA00022448"/>
    </source>
</evidence>
<keyword evidence="7 9" id="KW-0333">Golgi apparatus</keyword>
<evidence type="ECO:0000256" key="10">
    <source>
        <dbReference type="SAM" id="MobiDB-lite"/>
    </source>
</evidence>
<name>A0A1D2NK82_ORCCI</name>
<comment type="subcellular location">
    <subcellularLocation>
        <location evidence="9">Endoplasmic reticulum membrane</location>
        <topology evidence="9">Multi-pass membrane protein</topology>
    </subcellularLocation>
    <subcellularLocation>
        <location evidence="9">Golgi apparatus membrane</location>
        <topology evidence="9">Multi-pass membrane protein</topology>
    </subcellularLocation>
</comment>
<dbReference type="STRING" id="48709.A0A1D2NK82"/>
<dbReference type="Pfam" id="PF03878">
    <property type="entry name" value="YIF1"/>
    <property type="match status" value="1"/>
</dbReference>
<dbReference type="OrthoDB" id="337750at2759"/>
<keyword evidence="3 9" id="KW-0812">Transmembrane</keyword>
<evidence type="ECO:0000256" key="6">
    <source>
        <dbReference type="ARBA" id="ARBA00022989"/>
    </source>
</evidence>